<sequence>MLAGSLRRGLFELLSPGTHPLSNRETPDAVVLLACKGLDILSDCWHRRCEDSSVDTIRSVDLDILFFLINELCGGKR</sequence>
<proteinExistence type="predicted"/>
<evidence type="ECO:0000313" key="1">
    <source>
        <dbReference type="EMBL" id="KAI5067891.1"/>
    </source>
</evidence>
<dbReference type="AlphaFoldDB" id="A0A9D4UID9"/>
<comment type="caution">
    <text evidence="1">The sequence shown here is derived from an EMBL/GenBank/DDBJ whole genome shotgun (WGS) entry which is preliminary data.</text>
</comment>
<name>A0A9D4UID9_ADICA</name>
<evidence type="ECO:0000313" key="2">
    <source>
        <dbReference type="Proteomes" id="UP000886520"/>
    </source>
</evidence>
<gene>
    <name evidence="1" type="ORF">GOP47_0016236</name>
</gene>
<protein>
    <submittedName>
        <fullName evidence="1">Uncharacterized protein</fullName>
    </submittedName>
</protein>
<keyword evidence="2" id="KW-1185">Reference proteome</keyword>
<dbReference type="Proteomes" id="UP000886520">
    <property type="component" value="Chromosome 16"/>
</dbReference>
<reference evidence="1" key="1">
    <citation type="submission" date="2021-01" db="EMBL/GenBank/DDBJ databases">
        <title>Adiantum capillus-veneris genome.</title>
        <authorList>
            <person name="Fang Y."/>
            <person name="Liao Q."/>
        </authorList>
    </citation>
    <scope>NUCLEOTIDE SEQUENCE</scope>
    <source>
        <strain evidence="1">H3</strain>
        <tissue evidence="1">Leaf</tissue>
    </source>
</reference>
<organism evidence="1 2">
    <name type="scientific">Adiantum capillus-veneris</name>
    <name type="common">Maidenhair fern</name>
    <dbReference type="NCBI Taxonomy" id="13818"/>
    <lineage>
        <taxon>Eukaryota</taxon>
        <taxon>Viridiplantae</taxon>
        <taxon>Streptophyta</taxon>
        <taxon>Embryophyta</taxon>
        <taxon>Tracheophyta</taxon>
        <taxon>Polypodiopsida</taxon>
        <taxon>Polypodiidae</taxon>
        <taxon>Polypodiales</taxon>
        <taxon>Pteridineae</taxon>
        <taxon>Pteridaceae</taxon>
        <taxon>Vittarioideae</taxon>
        <taxon>Adiantum</taxon>
    </lineage>
</organism>
<accession>A0A9D4UID9</accession>
<dbReference type="EMBL" id="JABFUD020000016">
    <property type="protein sequence ID" value="KAI5067891.1"/>
    <property type="molecule type" value="Genomic_DNA"/>
</dbReference>